<dbReference type="PANTHER" id="PTHR47723">
    <property type="entry name" value="OS05G0353850 PROTEIN"/>
    <property type="match status" value="1"/>
</dbReference>
<comment type="caution">
    <text evidence="1">The sequence shown here is derived from an EMBL/GenBank/DDBJ whole genome shotgun (WGS) entry which is preliminary data.</text>
</comment>
<evidence type="ECO:0000313" key="1">
    <source>
        <dbReference type="EMBL" id="MCH97438.1"/>
    </source>
</evidence>
<dbReference type="InterPro" id="IPR036397">
    <property type="entry name" value="RNaseH_sf"/>
</dbReference>
<dbReference type="PANTHER" id="PTHR47723:SF23">
    <property type="entry name" value="REVERSE TRANSCRIPTASE-LIKE PROTEIN"/>
    <property type="match status" value="1"/>
</dbReference>
<dbReference type="Gene3D" id="3.30.420.10">
    <property type="entry name" value="Ribonuclease H-like superfamily/Ribonuclease H"/>
    <property type="match status" value="1"/>
</dbReference>
<evidence type="ECO:0000313" key="2">
    <source>
        <dbReference type="Proteomes" id="UP000265520"/>
    </source>
</evidence>
<feature type="non-terminal residue" evidence="1">
    <location>
        <position position="1"/>
    </location>
</feature>
<reference evidence="1 2" key="1">
    <citation type="journal article" date="2018" name="Front. Plant Sci.">
        <title>Red Clover (Trifolium pratense) and Zigzag Clover (T. medium) - A Picture of Genomic Similarities and Differences.</title>
        <authorList>
            <person name="Dluhosova J."/>
            <person name="Istvanek J."/>
            <person name="Nedelnik J."/>
            <person name="Repkova J."/>
        </authorList>
    </citation>
    <scope>NUCLEOTIDE SEQUENCE [LARGE SCALE GENOMIC DNA]</scope>
    <source>
        <strain evidence="2">cv. 10/8</strain>
        <tissue evidence="1">Leaf</tissue>
    </source>
</reference>
<accession>A0A392NEF3</accession>
<keyword evidence="2" id="KW-1185">Reference proteome</keyword>
<organism evidence="1 2">
    <name type="scientific">Trifolium medium</name>
    <dbReference type="NCBI Taxonomy" id="97028"/>
    <lineage>
        <taxon>Eukaryota</taxon>
        <taxon>Viridiplantae</taxon>
        <taxon>Streptophyta</taxon>
        <taxon>Embryophyta</taxon>
        <taxon>Tracheophyta</taxon>
        <taxon>Spermatophyta</taxon>
        <taxon>Magnoliopsida</taxon>
        <taxon>eudicotyledons</taxon>
        <taxon>Gunneridae</taxon>
        <taxon>Pentapetalae</taxon>
        <taxon>rosids</taxon>
        <taxon>fabids</taxon>
        <taxon>Fabales</taxon>
        <taxon>Fabaceae</taxon>
        <taxon>Papilionoideae</taxon>
        <taxon>50 kb inversion clade</taxon>
        <taxon>NPAAA clade</taxon>
        <taxon>Hologalegina</taxon>
        <taxon>IRL clade</taxon>
        <taxon>Trifolieae</taxon>
        <taxon>Trifolium</taxon>
    </lineage>
</organism>
<dbReference type="SUPFAM" id="SSF53098">
    <property type="entry name" value="Ribonuclease H-like"/>
    <property type="match status" value="1"/>
</dbReference>
<protein>
    <submittedName>
        <fullName evidence="1">Ribonuclease H protein</fullName>
    </submittedName>
</protein>
<dbReference type="InterPro" id="IPR012337">
    <property type="entry name" value="RNaseH-like_sf"/>
</dbReference>
<dbReference type="CDD" id="cd06222">
    <property type="entry name" value="RNase_H_like"/>
    <property type="match status" value="1"/>
</dbReference>
<dbReference type="GO" id="GO:0003676">
    <property type="term" value="F:nucleic acid binding"/>
    <property type="evidence" value="ECO:0007669"/>
    <property type="project" value="InterPro"/>
</dbReference>
<name>A0A392NEF3_9FABA</name>
<dbReference type="AlphaFoldDB" id="A0A392NEF3"/>
<proteinExistence type="predicted"/>
<dbReference type="Proteomes" id="UP000265520">
    <property type="component" value="Unassembled WGS sequence"/>
</dbReference>
<gene>
    <name evidence="1" type="ORF">A2U01_0018433</name>
</gene>
<sequence length="134" mass="15041">YRVIGMKFSLLIVTNLRQDTSDAHKVGNPGQAAYAGDFRNRHGEHMGSFAMSLGIANALYAEIMGVILAIEFAVEKHESDSRLATLAIKYPMIVHWQIKNRCLNCPSKISFMQFIISHIYREDNHCADKLASLS</sequence>
<dbReference type="EMBL" id="LXQA010034960">
    <property type="protein sequence ID" value="MCH97438.1"/>
    <property type="molecule type" value="Genomic_DNA"/>
</dbReference>
<dbReference type="InterPro" id="IPR044730">
    <property type="entry name" value="RNase_H-like_dom_plant"/>
</dbReference>
<dbReference type="InterPro" id="IPR053151">
    <property type="entry name" value="RNase_H-like"/>
</dbReference>